<dbReference type="PANTHER" id="PTHR38011:SF11">
    <property type="entry name" value="2,5-DIAMINO-6-RIBOSYLAMINO-4(3H)-PYRIMIDINONE 5'-PHOSPHATE REDUCTASE"/>
    <property type="match status" value="1"/>
</dbReference>
<reference evidence="2" key="1">
    <citation type="submission" date="2016-11" db="EMBL/GenBank/DDBJ databases">
        <authorList>
            <person name="Jaros S."/>
            <person name="Januszkiewicz K."/>
            <person name="Wedrychowicz H."/>
        </authorList>
    </citation>
    <scope>NUCLEOTIDE SEQUENCE [LARGE SCALE GENOMIC DNA]</scope>
    <source>
        <strain evidence="2">Y48</strain>
    </source>
</reference>
<feature type="domain" description="Bacterial bifunctional deaminase-reductase C-terminal" evidence="1">
    <location>
        <begin position="7"/>
        <end position="171"/>
    </location>
</feature>
<dbReference type="InterPro" id="IPR050765">
    <property type="entry name" value="Riboflavin_Biosynth_HTPR"/>
</dbReference>
<dbReference type="EMBL" id="CP018082">
    <property type="protein sequence ID" value="APE37378.1"/>
    <property type="molecule type" value="Genomic_DNA"/>
</dbReference>
<dbReference type="InterPro" id="IPR002734">
    <property type="entry name" value="RibDG_C"/>
</dbReference>
<evidence type="ECO:0000313" key="3">
    <source>
        <dbReference type="Proteomes" id="UP000183810"/>
    </source>
</evidence>
<dbReference type="KEGG" id="nsl:BOX37_29470"/>
<protein>
    <submittedName>
        <fullName evidence="2">Deaminase</fullName>
    </submittedName>
</protein>
<dbReference type="InterPro" id="IPR024072">
    <property type="entry name" value="DHFR-like_dom_sf"/>
</dbReference>
<dbReference type="Pfam" id="PF01872">
    <property type="entry name" value="RibD_C"/>
    <property type="match status" value="1"/>
</dbReference>
<dbReference type="GO" id="GO:0008703">
    <property type="term" value="F:5-amino-6-(5-phosphoribosylamino)uracil reductase activity"/>
    <property type="evidence" value="ECO:0007669"/>
    <property type="project" value="InterPro"/>
</dbReference>
<dbReference type="RefSeq" id="WP_071930546.1">
    <property type="nucleotide sequence ID" value="NZ_CP018082.1"/>
</dbReference>
<organism evidence="2 3">
    <name type="scientific">Nocardia mangyaensis</name>
    <dbReference type="NCBI Taxonomy" id="2213200"/>
    <lineage>
        <taxon>Bacteria</taxon>
        <taxon>Bacillati</taxon>
        <taxon>Actinomycetota</taxon>
        <taxon>Actinomycetes</taxon>
        <taxon>Mycobacteriales</taxon>
        <taxon>Nocardiaceae</taxon>
        <taxon>Nocardia</taxon>
    </lineage>
</organism>
<dbReference type="AlphaFoldDB" id="A0A1J0VZD4"/>
<dbReference type="OrthoDB" id="3427770at2"/>
<keyword evidence="3" id="KW-1185">Reference proteome</keyword>
<name>A0A1J0VZD4_9NOCA</name>
<dbReference type="Proteomes" id="UP000183810">
    <property type="component" value="Chromosome"/>
</dbReference>
<proteinExistence type="predicted"/>
<accession>A0A1J0VZD4</accession>
<dbReference type="Gene3D" id="3.40.430.10">
    <property type="entry name" value="Dihydrofolate Reductase, subunit A"/>
    <property type="match status" value="1"/>
</dbReference>
<evidence type="ECO:0000259" key="1">
    <source>
        <dbReference type="Pfam" id="PF01872"/>
    </source>
</evidence>
<evidence type="ECO:0000313" key="2">
    <source>
        <dbReference type="EMBL" id="APE37378.1"/>
    </source>
</evidence>
<gene>
    <name evidence="2" type="ORF">BOX37_29470</name>
</gene>
<dbReference type="GO" id="GO:0009231">
    <property type="term" value="P:riboflavin biosynthetic process"/>
    <property type="evidence" value="ECO:0007669"/>
    <property type="project" value="InterPro"/>
</dbReference>
<dbReference type="SUPFAM" id="SSF53597">
    <property type="entry name" value="Dihydrofolate reductase-like"/>
    <property type="match status" value="1"/>
</dbReference>
<dbReference type="PANTHER" id="PTHR38011">
    <property type="entry name" value="DIHYDROFOLATE REDUCTASE FAMILY PROTEIN (AFU_ORTHOLOGUE AFUA_8G06820)"/>
    <property type="match status" value="1"/>
</dbReference>
<sequence>MTTRYYTATSLDGYIADPDNSLDWLFAVAEADDATDDVGEFLREVGALGMGATTYEWIAANDPPGHWRENYGDRPCWVFTHRELPAIPDANLRFVAGAVEPVHERMVAAAGERDIWIVGGGELAGRFADAGLLDEVIVGITPVTLGGGAPLLPRRILSDRMTLVEVARMGQFAKLTYRLG</sequence>